<keyword evidence="2" id="KW-1133">Transmembrane helix</keyword>
<proteinExistence type="inferred from homology"/>
<dbReference type="AlphaFoldDB" id="A0A368VAA4"/>
<protein>
    <submittedName>
        <fullName evidence="4">Lipopolysaccharide/colanic/teichoic acid biosynthesis glycosyltransferase</fullName>
    </submittedName>
</protein>
<dbReference type="RefSeq" id="WP_114436855.1">
    <property type="nucleotide sequence ID" value="NZ_QPIZ01000008.1"/>
</dbReference>
<dbReference type="PANTHER" id="PTHR30576">
    <property type="entry name" value="COLANIC BIOSYNTHESIS UDP-GLUCOSE LIPID CARRIER TRANSFERASE"/>
    <property type="match status" value="1"/>
</dbReference>
<keyword evidence="2" id="KW-0472">Membrane</keyword>
<comment type="similarity">
    <text evidence="1">Belongs to the bacterial sugar transferase family.</text>
</comment>
<evidence type="ECO:0000256" key="2">
    <source>
        <dbReference type="SAM" id="Phobius"/>
    </source>
</evidence>
<accession>A0A368VAA4</accession>
<gene>
    <name evidence="4" type="ORF">DFO77_10836</name>
</gene>
<dbReference type="Proteomes" id="UP000252733">
    <property type="component" value="Unassembled WGS sequence"/>
</dbReference>
<feature type="domain" description="Bacterial sugar transferase" evidence="3">
    <location>
        <begin position="143"/>
        <end position="323"/>
    </location>
</feature>
<dbReference type="GO" id="GO:0016780">
    <property type="term" value="F:phosphotransferase activity, for other substituted phosphate groups"/>
    <property type="evidence" value="ECO:0007669"/>
    <property type="project" value="TreeGrafter"/>
</dbReference>
<dbReference type="InterPro" id="IPR003362">
    <property type="entry name" value="Bact_transf"/>
</dbReference>
<name>A0A368VAA4_9BACT</name>
<organism evidence="4 5">
    <name type="scientific">Marinilabilia salmonicolor</name>
    <dbReference type="NCBI Taxonomy" id="989"/>
    <lineage>
        <taxon>Bacteria</taxon>
        <taxon>Pseudomonadati</taxon>
        <taxon>Bacteroidota</taxon>
        <taxon>Bacteroidia</taxon>
        <taxon>Marinilabiliales</taxon>
        <taxon>Marinilabiliaceae</taxon>
        <taxon>Marinilabilia</taxon>
    </lineage>
</organism>
<sequence length="366" mass="42248">MKFTNKKTTKRSNKALSLLFFQEPGERVLQRIQEYIEEHHFMQIQYFSKHSLPLTFKFAGDLSGFQQSFQQNPSHELLVVGTPPDGPVSHEILLTLKLSGAIIKLIPAEIDLLTGLLEISNIHDIPHIKLFPDKIGTTQKCLKKLLSIFISIPGIILTGLMLPLITLLIKTTSRGPVLYRQKRLGINARPFTLYKFRTMQADAEKDGPQLSGDHDTRITRTGKFLRYWHIDELPQFWNILKGDMALVGPRPERPFFAHFLSQKIPYYKVIYQQKPGLTSLGMIKYGYASNTEEMTDRLFYDIVYLNNPSLAMDARILLNTIRYLALKMFFSPSEKRKEKRQDELQTHTSSHDPIIRWVSFKNKING</sequence>
<comment type="caution">
    <text evidence="4">The sequence shown here is derived from an EMBL/GenBank/DDBJ whole genome shotgun (WGS) entry which is preliminary data.</text>
</comment>
<reference evidence="4 5" key="1">
    <citation type="submission" date="2018-07" db="EMBL/GenBank/DDBJ databases">
        <title>Freshwater and sediment microbial communities from various areas in North America, analyzing microbe dynamics in response to fracking.</title>
        <authorList>
            <person name="Lamendella R."/>
        </authorList>
    </citation>
    <scope>NUCLEOTIDE SEQUENCE [LARGE SCALE GENOMIC DNA]</scope>
    <source>
        <strain evidence="4 5">160A</strain>
    </source>
</reference>
<dbReference type="Pfam" id="PF02397">
    <property type="entry name" value="Bac_transf"/>
    <property type="match status" value="1"/>
</dbReference>
<dbReference type="EMBL" id="QPIZ01000008">
    <property type="protein sequence ID" value="RCW36594.1"/>
    <property type="molecule type" value="Genomic_DNA"/>
</dbReference>
<evidence type="ECO:0000313" key="5">
    <source>
        <dbReference type="Proteomes" id="UP000252733"/>
    </source>
</evidence>
<evidence type="ECO:0000259" key="3">
    <source>
        <dbReference type="Pfam" id="PF02397"/>
    </source>
</evidence>
<feature type="transmembrane region" description="Helical" evidence="2">
    <location>
        <begin position="145"/>
        <end position="169"/>
    </location>
</feature>
<evidence type="ECO:0000313" key="4">
    <source>
        <dbReference type="EMBL" id="RCW36594.1"/>
    </source>
</evidence>
<keyword evidence="4" id="KW-0808">Transferase</keyword>
<keyword evidence="2" id="KW-0812">Transmembrane</keyword>
<evidence type="ECO:0000256" key="1">
    <source>
        <dbReference type="ARBA" id="ARBA00006464"/>
    </source>
</evidence>
<dbReference type="PANTHER" id="PTHR30576:SF0">
    <property type="entry name" value="UNDECAPRENYL-PHOSPHATE N-ACETYLGALACTOSAMINYL 1-PHOSPHATE TRANSFERASE-RELATED"/>
    <property type="match status" value="1"/>
</dbReference>
<keyword evidence="5" id="KW-1185">Reference proteome</keyword>